<name>A0A1Y1XSQ5_9FUNG</name>
<sequence>MLKVARSLPEFEWVYASGGSIPPNAVQGGYESDGRPLFIARYFHKDGLHIGKAAPHLKGINFGYDGKEHCKKEYYVLCGPASKLHWVQCEGPVNPTNWVPLEAGREADGKELFIAKIKYEGGEHIGKAGEHLLGICFPYGGKERIEASYYVLAIQPPQ</sequence>
<dbReference type="OrthoDB" id="2142040at2759"/>
<dbReference type="AlphaFoldDB" id="A0A1Y1XSQ5"/>
<proteinExistence type="predicted"/>
<dbReference type="Pfam" id="PF11901">
    <property type="entry name" value="DM9"/>
    <property type="match status" value="1"/>
</dbReference>
<evidence type="ECO:0000313" key="1">
    <source>
        <dbReference type="EMBL" id="ORX88770.1"/>
    </source>
</evidence>
<dbReference type="EMBL" id="MCFE01000499">
    <property type="protein sequence ID" value="ORX88770.1"/>
    <property type="molecule type" value="Genomic_DNA"/>
</dbReference>
<reference evidence="1 2" key="1">
    <citation type="submission" date="2016-07" db="EMBL/GenBank/DDBJ databases">
        <title>Pervasive Adenine N6-methylation of Active Genes in Fungi.</title>
        <authorList>
            <consortium name="DOE Joint Genome Institute"/>
            <person name="Mondo S.J."/>
            <person name="Dannebaum R.O."/>
            <person name="Kuo R.C."/>
            <person name="Labutti K."/>
            <person name="Haridas S."/>
            <person name="Kuo A."/>
            <person name="Salamov A."/>
            <person name="Ahrendt S.R."/>
            <person name="Lipzen A."/>
            <person name="Sullivan W."/>
            <person name="Andreopoulos W.B."/>
            <person name="Clum A."/>
            <person name="Lindquist E."/>
            <person name="Daum C."/>
            <person name="Ramamoorthy G.K."/>
            <person name="Gryganskyi A."/>
            <person name="Culley D."/>
            <person name="Magnuson J.K."/>
            <person name="James T.Y."/>
            <person name="O'Malley M.A."/>
            <person name="Stajich J.E."/>
            <person name="Spatafora J.W."/>
            <person name="Visel A."/>
            <person name="Grigoriev I.V."/>
        </authorList>
    </citation>
    <scope>NUCLEOTIDE SEQUENCE [LARGE SCALE GENOMIC DNA]</scope>
    <source>
        <strain evidence="1 2">CBS 931.73</strain>
    </source>
</reference>
<dbReference type="PANTHER" id="PTHR31649">
    <property type="entry name" value="AGAP009604-PA"/>
    <property type="match status" value="1"/>
</dbReference>
<gene>
    <name evidence="1" type="ORF">K493DRAFT_319211</name>
</gene>
<accession>A0A1Y1XSQ5</accession>
<dbReference type="STRING" id="1314790.A0A1Y1XSQ5"/>
<dbReference type="PANTHER" id="PTHR31649:SF1">
    <property type="entry name" value="FARNESOIC ACID O-METHYL TRANSFERASE DOMAIN-CONTAINING PROTEIN"/>
    <property type="match status" value="1"/>
</dbReference>
<protein>
    <recommendedName>
        <fullName evidence="3">DUF3421 domain-containing protein</fullName>
    </recommendedName>
</protein>
<dbReference type="InParanoid" id="A0A1Y1XSQ5"/>
<keyword evidence="2" id="KW-1185">Reference proteome</keyword>
<dbReference type="Proteomes" id="UP000193498">
    <property type="component" value="Unassembled WGS sequence"/>
</dbReference>
<dbReference type="InterPro" id="IPR006616">
    <property type="entry name" value="DM9_repeat"/>
</dbReference>
<organism evidence="1 2">
    <name type="scientific">Basidiobolus meristosporus CBS 931.73</name>
    <dbReference type="NCBI Taxonomy" id="1314790"/>
    <lineage>
        <taxon>Eukaryota</taxon>
        <taxon>Fungi</taxon>
        <taxon>Fungi incertae sedis</taxon>
        <taxon>Zoopagomycota</taxon>
        <taxon>Entomophthoromycotina</taxon>
        <taxon>Basidiobolomycetes</taxon>
        <taxon>Basidiobolales</taxon>
        <taxon>Basidiobolaceae</taxon>
        <taxon>Basidiobolus</taxon>
    </lineage>
</organism>
<evidence type="ECO:0000313" key="2">
    <source>
        <dbReference type="Proteomes" id="UP000193498"/>
    </source>
</evidence>
<dbReference type="SMART" id="SM00696">
    <property type="entry name" value="DM9"/>
    <property type="match status" value="2"/>
</dbReference>
<evidence type="ECO:0008006" key="3">
    <source>
        <dbReference type="Google" id="ProtNLM"/>
    </source>
</evidence>
<comment type="caution">
    <text evidence="1">The sequence shown here is derived from an EMBL/GenBank/DDBJ whole genome shotgun (WGS) entry which is preliminary data.</text>
</comment>